<name>A0A1R2B946_9CILI</name>
<evidence type="ECO:0000256" key="1">
    <source>
        <dbReference type="ARBA" id="ARBA00022679"/>
    </source>
</evidence>
<dbReference type="GO" id="GO:0005524">
    <property type="term" value="F:ATP binding"/>
    <property type="evidence" value="ECO:0007669"/>
    <property type="project" value="UniProtKB-KW"/>
</dbReference>
<evidence type="ECO:0000256" key="3">
    <source>
        <dbReference type="ARBA" id="ARBA00022777"/>
    </source>
</evidence>
<comment type="caution">
    <text evidence="7">The sequence shown here is derived from an EMBL/GenBank/DDBJ whole genome shotgun (WGS) entry which is preliminary data.</text>
</comment>
<evidence type="ECO:0000256" key="5">
    <source>
        <dbReference type="ARBA" id="ARBA00048116"/>
    </source>
</evidence>
<dbReference type="InterPro" id="IPR006266">
    <property type="entry name" value="UMP_CMP_kinase"/>
</dbReference>
<proteinExistence type="inferred from homology"/>
<dbReference type="PANTHER" id="PTHR23359">
    <property type="entry name" value="NUCLEOTIDE KINASE"/>
    <property type="match status" value="1"/>
</dbReference>
<protein>
    <recommendedName>
        <fullName evidence="9">UMP/CMP kinase</fullName>
    </recommendedName>
</protein>
<dbReference type="HAMAP" id="MF_00235">
    <property type="entry name" value="Adenylate_kinase_Adk"/>
    <property type="match status" value="1"/>
</dbReference>
<evidence type="ECO:0000256" key="6">
    <source>
        <dbReference type="RuleBase" id="RU003330"/>
    </source>
</evidence>
<evidence type="ECO:0000313" key="8">
    <source>
        <dbReference type="Proteomes" id="UP000187209"/>
    </source>
</evidence>
<dbReference type="GO" id="GO:0006207">
    <property type="term" value="P:'de novo' pyrimidine nucleobase biosynthetic process"/>
    <property type="evidence" value="ECO:0007669"/>
    <property type="project" value="InterPro"/>
</dbReference>
<accession>A0A1R2B946</accession>
<dbReference type="Gene3D" id="3.40.50.300">
    <property type="entry name" value="P-loop containing nucleotide triphosphate hydrolases"/>
    <property type="match status" value="1"/>
</dbReference>
<dbReference type="EMBL" id="MPUH01000845">
    <property type="protein sequence ID" value="OMJ73120.1"/>
    <property type="molecule type" value="Genomic_DNA"/>
</dbReference>
<keyword evidence="3 6" id="KW-0418">Kinase</keyword>
<dbReference type="AlphaFoldDB" id="A0A1R2B946"/>
<keyword evidence="1 6" id="KW-0808">Transferase</keyword>
<evidence type="ECO:0000313" key="7">
    <source>
        <dbReference type="EMBL" id="OMJ73120.1"/>
    </source>
</evidence>
<dbReference type="PRINTS" id="PR00094">
    <property type="entry name" value="ADENYLTKNASE"/>
</dbReference>
<gene>
    <name evidence="7" type="ORF">SteCoe_28265</name>
</gene>
<dbReference type="GO" id="GO:0019205">
    <property type="term" value="F:nucleobase-containing compound kinase activity"/>
    <property type="evidence" value="ECO:0007669"/>
    <property type="project" value="InterPro"/>
</dbReference>
<keyword evidence="2" id="KW-0547">Nucleotide-binding</keyword>
<dbReference type="Pfam" id="PF00406">
    <property type="entry name" value="ADK"/>
    <property type="match status" value="1"/>
</dbReference>
<dbReference type="CDD" id="cd01428">
    <property type="entry name" value="ADK"/>
    <property type="match status" value="1"/>
</dbReference>
<evidence type="ECO:0008006" key="9">
    <source>
        <dbReference type="Google" id="ProtNLM"/>
    </source>
</evidence>
<organism evidence="7 8">
    <name type="scientific">Stentor coeruleus</name>
    <dbReference type="NCBI Taxonomy" id="5963"/>
    <lineage>
        <taxon>Eukaryota</taxon>
        <taxon>Sar</taxon>
        <taxon>Alveolata</taxon>
        <taxon>Ciliophora</taxon>
        <taxon>Postciliodesmatophora</taxon>
        <taxon>Heterotrichea</taxon>
        <taxon>Heterotrichida</taxon>
        <taxon>Stentoridae</taxon>
        <taxon>Stentor</taxon>
    </lineage>
</organism>
<keyword evidence="4" id="KW-0067">ATP-binding</keyword>
<dbReference type="InterPro" id="IPR000850">
    <property type="entry name" value="Adenylat/UMP-CMP_kin"/>
</dbReference>
<dbReference type="NCBIfam" id="TIGR01359">
    <property type="entry name" value="UMP_CMP_kin_fam"/>
    <property type="match status" value="1"/>
</dbReference>
<dbReference type="Proteomes" id="UP000187209">
    <property type="component" value="Unassembled WGS sequence"/>
</dbReference>
<evidence type="ECO:0000256" key="4">
    <source>
        <dbReference type="ARBA" id="ARBA00022840"/>
    </source>
</evidence>
<dbReference type="GO" id="GO:0016776">
    <property type="term" value="F:phosphotransferase activity, phosphate group as acceptor"/>
    <property type="evidence" value="ECO:0007669"/>
    <property type="project" value="InterPro"/>
</dbReference>
<evidence type="ECO:0000256" key="2">
    <source>
        <dbReference type="ARBA" id="ARBA00022741"/>
    </source>
</evidence>
<comment type="catalytic activity">
    <reaction evidence="5">
        <text>UMP + ATP = UDP + ADP</text>
        <dbReference type="Rhea" id="RHEA:24400"/>
        <dbReference type="ChEBI" id="CHEBI:30616"/>
        <dbReference type="ChEBI" id="CHEBI:57865"/>
        <dbReference type="ChEBI" id="CHEBI:58223"/>
        <dbReference type="ChEBI" id="CHEBI:456216"/>
        <dbReference type="EC" id="2.7.4.14"/>
    </reaction>
</comment>
<dbReference type="InterPro" id="IPR027417">
    <property type="entry name" value="P-loop_NTPase"/>
</dbReference>
<comment type="similarity">
    <text evidence="6">Belongs to the adenylate kinase family.</text>
</comment>
<dbReference type="SUPFAM" id="SSF52540">
    <property type="entry name" value="P-loop containing nucleoside triphosphate hydrolases"/>
    <property type="match status" value="1"/>
</dbReference>
<sequence length="190" mass="21292">MAYPRIIFVLGGPGSGKGTQCKKLIDTYSDFVHLSAGELLREARNSGSEVGEMIEKCIMEGSIVPAEVTVGLLRDAMVRNGWEKKKFLIDGFPRNDDNYDVWFRMLPEIPVECCLFLDCDDQVLVNRILNRSEGRSDDNIETLTKRLKTYKECTQPIVKRFGDAGKLASIDALGDPEIIFNRVKAALSLE</sequence>
<reference evidence="7 8" key="1">
    <citation type="submission" date="2016-11" db="EMBL/GenBank/DDBJ databases">
        <title>The macronuclear genome of Stentor coeruleus: a giant cell with tiny introns.</title>
        <authorList>
            <person name="Slabodnick M."/>
            <person name="Ruby J.G."/>
            <person name="Reiff S.B."/>
            <person name="Swart E.C."/>
            <person name="Gosai S."/>
            <person name="Prabakaran S."/>
            <person name="Witkowska E."/>
            <person name="Larue G.E."/>
            <person name="Fisher S."/>
            <person name="Freeman R.M."/>
            <person name="Gunawardena J."/>
            <person name="Chu W."/>
            <person name="Stover N.A."/>
            <person name="Gregory B.D."/>
            <person name="Nowacki M."/>
            <person name="Derisi J."/>
            <person name="Roy S.W."/>
            <person name="Marshall W.F."/>
            <person name="Sood P."/>
        </authorList>
    </citation>
    <scope>NUCLEOTIDE SEQUENCE [LARGE SCALE GENOMIC DNA]</scope>
    <source>
        <strain evidence="7">WM001</strain>
    </source>
</reference>
<dbReference type="OrthoDB" id="442176at2759"/>
<keyword evidence="8" id="KW-1185">Reference proteome</keyword>
<dbReference type="GO" id="GO:0006221">
    <property type="term" value="P:pyrimidine nucleotide biosynthetic process"/>
    <property type="evidence" value="ECO:0007669"/>
    <property type="project" value="InterPro"/>
</dbReference>